<dbReference type="SUPFAM" id="SSF53474">
    <property type="entry name" value="alpha/beta-Hydrolases"/>
    <property type="match status" value="1"/>
</dbReference>
<protein>
    <submittedName>
        <fullName evidence="3">Putative hydrolase</fullName>
    </submittedName>
</protein>
<accession>A0A1D7TJP3</accession>
<dbReference type="Gene3D" id="3.40.50.1820">
    <property type="entry name" value="alpha/beta hydrolase"/>
    <property type="match status" value="1"/>
</dbReference>
<dbReference type="InterPro" id="IPR050266">
    <property type="entry name" value="AB_hydrolase_sf"/>
</dbReference>
<evidence type="ECO:0000313" key="4">
    <source>
        <dbReference type="Proteomes" id="UP000094609"/>
    </source>
</evidence>
<dbReference type="Pfam" id="PF12697">
    <property type="entry name" value="Abhydrolase_6"/>
    <property type="match status" value="1"/>
</dbReference>
<dbReference type="PANTHER" id="PTHR43798:SF31">
    <property type="entry name" value="AB HYDROLASE SUPERFAMILY PROTEIN YCLE"/>
    <property type="match status" value="1"/>
</dbReference>
<dbReference type="PATRIC" id="fig|1193502.14.peg.1469"/>
<dbReference type="AlphaFoldDB" id="A0A1D7TJP3"/>
<evidence type="ECO:0000259" key="2">
    <source>
        <dbReference type="Pfam" id="PF12697"/>
    </source>
</evidence>
<keyword evidence="4" id="KW-1185">Reference proteome</keyword>
<gene>
    <name evidence="3" type="ORF">SHALO_1450</name>
</gene>
<dbReference type="Proteomes" id="UP000094609">
    <property type="component" value="Chromosome"/>
</dbReference>
<dbReference type="EMBL" id="CP017111">
    <property type="protein sequence ID" value="AOO65225.1"/>
    <property type="molecule type" value="Genomic_DNA"/>
</dbReference>
<dbReference type="KEGG" id="shal:SHALO_1450"/>
<evidence type="ECO:0000256" key="1">
    <source>
        <dbReference type="ARBA" id="ARBA00022801"/>
    </source>
</evidence>
<dbReference type="GO" id="GO:0016787">
    <property type="term" value="F:hydrolase activity"/>
    <property type="evidence" value="ECO:0007669"/>
    <property type="project" value="UniProtKB-KW"/>
</dbReference>
<dbReference type="STRING" id="1193502.SHALO_1450"/>
<name>A0A1D7TJP3_9BACT</name>
<evidence type="ECO:0000313" key="3">
    <source>
        <dbReference type="EMBL" id="AOO65225.1"/>
    </source>
</evidence>
<feature type="domain" description="AB hydrolase-1" evidence="2">
    <location>
        <begin position="28"/>
        <end position="157"/>
    </location>
</feature>
<reference evidence="4" key="1">
    <citation type="submission" date="2016-08" db="EMBL/GenBank/DDBJ databases">
        <title>Complete genome sequence of the organohalide-respiring Epsilonproteobacterium Sulfurospirillum halorespirans.</title>
        <authorList>
            <person name="Goris T."/>
            <person name="Zimmermann J."/>
            <person name="Schenz B."/>
            <person name="Lemos M."/>
            <person name="Hackermueller J."/>
            <person name="Diekert G."/>
        </authorList>
    </citation>
    <scope>NUCLEOTIDE SEQUENCE [LARGE SCALE GENOMIC DNA]</scope>
    <source>
        <strain>DSM 13726</strain>
        <strain evidence="4">PCE-M2</strain>
    </source>
</reference>
<organism evidence="3 4">
    <name type="scientific">Sulfurospirillum halorespirans DSM 13726</name>
    <dbReference type="NCBI Taxonomy" id="1193502"/>
    <lineage>
        <taxon>Bacteria</taxon>
        <taxon>Pseudomonadati</taxon>
        <taxon>Campylobacterota</taxon>
        <taxon>Epsilonproteobacteria</taxon>
        <taxon>Campylobacterales</taxon>
        <taxon>Sulfurospirillaceae</taxon>
        <taxon>Sulfurospirillum</taxon>
    </lineage>
</organism>
<proteinExistence type="predicted"/>
<dbReference type="RefSeq" id="WP_069478008.1">
    <property type="nucleotide sequence ID" value="NZ_CP017111.1"/>
</dbReference>
<keyword evidence="1 3" id="KW-0378">Hydrolase</keyword>
<dbReference type="InterPro" id="IPR029058">
    <property type="entry name" value="AB_hydrolase_fold"/>
</dbReference>
<dbReference type="PANTHER" id="PTHR43798">
    <property type="entry name" value="MONOACYLGLYCEROL LIPASE"/>
    <property type="match status" value="1"/>
</dbReference>
<sequence length="239" mass="26873">MAKREIVFQNSTYALSYELLNQHQPQTILFLHGWGSSKEIMKQAFGKCFPAYQHLYLDLPGFGASSINDVIETGTYADIVQVFLKALHVKPLIVFGHSFGGKVATLLQPEVLVLLSSAGILAPKSLKIRAKIALFKLLKPFAPRSFYRFFATKDVEGMSNVMYEILKCVVNEDLSAQFLTCKAKSFLFWGKEDTATPLSSGEKMHALIKGSHFYAMEGDHFFFIKQAKQIEKTLGEFGW</sequence>
<dbReference type="GO" id="GO:0016020">
    <property type="term" value="C:membrane"/>
    <property type="evidence" value="ECO:0007669"/>
    <property type="project" value="TreeGrafter"/>
</dbReference>
<dbReference type="InterPro" id="IPR000073">
    <property type="entry name" value="AB_hydrolase_1"/>
</dbReference>